<name>A0A183CYL4_9BILA</name>
<dbReference type="EMBL" id="UYRT01001925">
    <property type="protein sequence ID" value="VDK30366.1"/>
    <property type="molecule type" value="Genomic_DNA"/>
</dbReference>
<dbReference type="AlphaFoldDB" id="A0A183CYL4"/>
<reference evidence="1 2" key="2">
    <citation type="submission" date="2018-11" db="EMBL/GenBank/DDBJ databases">
        <authorList>
            <consortium name="Pathogen Informatics"/>
        </authorList>
    </citation>
    <scope>NUCLEOTIDE SEQUENCE [LARGE SCALE GENOMIC DNA]</scope>
</reference>
<evidence type="ECO:0000313" key="1">
    <source>
        <dbReference type="EMBL" id="VDK30366.1"/>
    </source>
</evidence>
<protein>
    <submittedName>
        <fullName evidence="3">C2H2-type domain-containing protein</fullName>
    </submittedName>
</protein>
<sequence>MDASHNQAVNRDIYCFGCSTGKKYISPSGLRTHWKSTSCRPGGTELHLIDLDSEEGAGTLRDEHCVTSTTPVPR</sequence>
<evidence type="ECO:0000313" key="2">
    <source>
        <dbReference type="Proteomes" id="UP000271098"/>
    </source>
</evidence>
<reference evidence="3" key="1">
    <citation type="submission" date="2016-06" db="UniProtKB">
        <authorList>
            <consortium name="WormBaseParasite"/>
        </authorList>
    </citation>
    <scope>IDENTIFICATION</scope>
</reference>
<gene>
    <name evidence="1" type="ORF">GPUH_LOCUS1555</name>
</gene>
<dbReference type="Proteomes" id="UP000271098">
    <property type="component" value="Unassembled WGS sequence"/>
</dbReference>
<dbReference type="OrthoDB" id="7327383at2759"/>
<evidence type="ECO:0000313" key="3">
    <source>
        <dbReference type="WBParaSite" id="GPUH_0000155901-mRNA-1"/>
    </source>
</evidence>
<accession>A0A183CYL4</accession>
<keyword evidence="2" id="KW-1185">Reference proteome</keyword>
<proteinExistence type="predicted"/>
<dbReference type="WBParaSite" id="GPUH_0000155901-mRNA-1">
    <property type="protein sequence ID" value="GPUH_0000155901-mRNA-1"/>
    <property type="gene ID" value="GPUH_0000155901"/>
</dbReference>
<organism evidence="3">
    <name type="scientific">Gongylonema pulchrum</name>
    <dbReference type="NCBI Taxonomy" id="637853"/>
    <lineage>
        <taxon>Eukaryota</taxon>
        <taxon>Metazoa</taxon>
        <taxon>Ecdysozoa</taxon>
        <taxon>Nematoda</taxon>
        <taxon>Chromadorea</taxon>
        <taxon>Rhabditida</taxon>
        <taxon>Spirurina</taxon>
        <taxon>Spiruromorpha</taxon>
        <taxon>Spiruroidea</taxon>
        <taxon>Gongylonematidae</taxon>
        <taxon>Gongylonema</taxon>
    </lineage>
</organism>